<comment type="subcellular location">
    <subcellularLocation>
        <location evidence="1">Membrane</location>
        <topology evidence="1">Multi-pass membrane protein</topology>
    </subcellularLocation>
</comment>
<keyword evidence="3 5" id="KW-1133">Transmembrane helix</keyword>
<dbReference type="EMBL" id="MHRF01000013">
    <property type="protein sequence ID" value="OHA17712.1"/>
    <property type="molecule type" value="Genomic_DNA"/>
</dbReference>
<dbReference type="GO" id="GO:0046873">
    <property type="term" value="F:metal ion transmembrane transporter activity"/>
    <property type="evidence" value="ECO:0007669"/>
    <property type="project" value="InterPro"/>
</dbReference>
<evidence type="ECO:0000313" key="7">
    <source>
        <dbReference type="Proteomes" id="UP000178873"/>
    </source>
</evidence>
<keyword evidence="4 5" id="KW-0472">Membrane</keyword>
<dbReference type="PANTHER" id="PTHR16950">
    <property type="entry name" value="ZINC TRANSPORTER SLC39A7 HISTIDINE-RICH MEMBRANE PROTEIN KE4"/>
    <property type="match status" value="1"/>
</dbReference>
<reference evidence="6 7" key="1">
    <citation type="journal article" date="2016" name="Nat. Commun.">
        <title>Thousands of microbial genomes shed light on interconnected biogeochemical processes in an aquifer system.</title>
        <authorList>
            <person name="Anantharaman K."/>
            <person name="Brown C.T."/>
            <person name="Hug L.A."/>
            <person name="Sharon I."/>
            <person name="Castelle C.J."/>
            <person name="Probst A.J."/>
            <person name="Thomas B.C."/>
            <person name="Singh A."/>
            <person name="Wilkins M.J."/>
            <person name="Karaoz U."/>
            <person name="Brodie E.L."/>
            <person name="Williams K.H."/>
            <person name="Hubbard S.S."/>
            <person name="Banfield J.F."/>
        </authorList>
    </citation>
    <scope>NUCLEOTIDE SEQUENCE [LARGE SCALE GENOMIC DNA]</scope>
</reference>
<protein>
    <recommendedName>
        <fullName evidence="8">Permease</fullName>
    </recommendedName>
</protein>
<accession>A0A1G2M3R1</accession>
<evidence type="ECO:0000256" key="4">
    <source>
        <dbReference type="ARBA" id="ARBA00023136"/>
    </source>
</evidence>
<dbReference type="GO" id="GO:0016020">
    <property type="term" value="C:membrane"/>
    <property type="evidence" value="ECO:0007669"/>
    <property type="project" value="UniProtKB-SubCell"/>
</dbReference>
<dbReference type="STRING" id="1802301.A2664_03810"/>
<dbReference type="Pfam" id="PF02535">
    <property type="entry name" value="Zip"/>
    <property type="match status" value="1"/>
</dbReference>
<feature type="transmembrane region" description="Helical" evidence="5">
    <location>
        <begin position="219"/>
        <end position="238"/>
    </location>
</feature>
<dbReference type="Proteomes" id="UP000178873">
    <property type="component" value="Unassembled WGS sequence"/>
</dbReference>
<dbReference type="InterPro" id="IPR003689">
    <property type="entry name" value="ZIP"/>
</dbReference>
<name>A0A1G2M3R1_9BACT</name>
<dbReference type="PANTHER" id="PTHR16950:SF16">
    <property type="entry name" value="ZINC TRANSPORTER ZIP13"/>
    <property type="match status" value="1"/>
</dbReference>
<evidence type="ECO:0000256" key="1">
    <source>
        <dbReference type="ARBA" id="ARBA00004141"/>
    </source>
</evidence>
<keyword evidence="2 5" id="KW-0812">Transmembrane</keyword>
<gene>
    <name evidence="6" type="ORF">A2664_03810</name>
</gene>
<feature type="transmembrane region" description="Helical" evidence="5">
    <location>
        <begin position="55"/>
        <end position="77"/>
    </location>
</feature>
<organism evidence="6 7">
    <name type="scientific">Candidatus Taylorbacteria bacterium RIFCSPHIGHO2_01_FULL_46_22b</name>
    <dbReference type="NCBI Taxonomy" id="1802301"/>
    <lineage>
        <taxon>Bacteria</taxon>
        <taxon>Candidatus Tayloriibacteriota</taxon>
    </lineage>
</organism>
<proteinExistence type="predicted"/>
<evidence type="ECO:0000313" key="6">
    <source>
        <dbReference type="EMBL" id="OHA17712.1"/>
    </source>
</evidence>
<evidence type="ECO:0000256" key="5">
    <source>
        <dbReference type="SAM" id="Phobius"/>
    </source>
</evidence>
<evidence type="ECO:0000256" key="3">
    <source>
        <dbReference type="ARBA" id="ARBA00022989"/>
    </source>
</evidence>
<feature type="transmembrane region" description="Helical" evidence="5">
    <location>
        <begin position="186"/>
        <end position="207"/>
    </location>
</feature>
<feature type="transmembrane region" description="Helical" evidence="5">
    <location>
        <begin position="114"/>
        <end position="139"/>
    </location>
</feature>
<evidence type="ECO:0008006" key="8">
    <source>
        <dbReference type="Google" id="ProtNLM"/>
    </source>
</evidence>
<feature type="transmembrane region" description="Helical" evidence="5">
    <location>
        <begin position="30"/>
        <end position="48"/>
    </location>
</feature>
<sequence length="239" mass="25565">MLYLIALATFCTTILGGLFALRLKDRLHLILGFSAGAVIGVAFFDLIPEAMEIGTSYFSISAVSSLIAIGFVAYMLIDRIVLLHDHSHDEATTRPRRGVFGALSLSLHSFLDGIGVGFAFQISTTLGAVVAVAVLAHNFSDGINTVNFILKNGGGAKQAFRWLLVDACAPLLGILSTLFFSVSEMTLGIVLALFAGSFLYIGASDLLPESHHEHPVRWTTFMTVVGIGTLYVIIQLAGM</sequence>
<dbReference type="AlphaFoldDB" id="A0A1G2M3R1"/>
<feature type="transmembrane region" description="Helical" evidence="5">
    <location>
        <begin position="160"/>
        <end position="180"/>
    </location>
</feature>
<comment type="caution">
    <text evidence="6">The sequence shown here is derived from an EMBL/GenBank/DDBJ whole genome shotgun (WGS) entry which is preliminary data.</text>
</comment>
<evidence type="ECO:0000256" key="2">
    <source>
        <dbReference type="ARBA" id="ARBA00022692"/>
    </source>
</evidence>